<organism evidence="1 2">
    <name type="scientific">Siminovitchia sediminis</name>
    <dbReference type="NCBI Taxonomy" id="1274353"/>
    <lineage>
        <taxon>Bacteria</taxon>
        <taxon>Bacillati</taxon>
        <taxon>Bacillota</taxon>
        <taxon>Bacilli</taxon>
        <taxon>Bacillales</taxon>
        <taxon>Bacillaceae</taxon>
        <taxon>Siminovitchia</taxon>
    </lineage>
</organism>
<dbReference type="CDD" id="cd01987">
    <property type="entry name" value="USP_KdpD-like"/>
    <property type="match status" value="1"/>
</dbReference>
<reference evidence="2" key="1">
    <citation type="journal article" date="2019" name="Int. J. Syst. Evol. Microbiol.">
        <title>The Global Catalogue of Microorganisms (GCM) 10K type strain sequencing project: providing services to taxonomists for standard genome sequencing and annotation.</title>
        <authorList>
            <consortium name="The Broad Institute Genomics Platform"/>
            <consortium name="The Broad Institute Genome Sequencing Center for Infectious Disease"/>
            <person name="Wu L."/>
            <person name="Ma J."/>
        </authorList>
    </citation>
    <scope>NUCLEOTIDE SEQUENCE [LARGE SCALE GENOMIC DNA]</scope>
    <source>
        <strain evidence="2">CGMCC 1.12295</strain>
    </source>
</reference>
<protein>
    <submittedName>
        <fullName evidence="1">Histidine kinase</fullName>
    </submittedName>
</protein>
<evidence type="ECO:0000313" key="1">
    <source>
        <dbReference type="EMBL" id="MFD1706558.1"/>
    </source>
</evidence>
<proteinExistence type="predicted"/>
<sequence>MKNKKGRMDESILVCVYYGPNGERLIKRGAKMANMLNCPFYILTVDPLPYDEFDAEKSGYIDRWEELAEELGADDFILMDDEKRPSAKVIAEVAHRYNITQIVIGQTAQNRWEEITKGSFVNVLLRVMSFVDIHIVSFDRSLHTEEEEDTAFEPGVRCFLLKEEGNFVLSFTCSKDIHYEGIFYKELGTDFNNGIFKYVYNGKPYQVEVHDNIITEPLKTPGNVKSNGEKH</sequence>
<dbReference type="InterPro" id="IPR052023">
    <property type="entry name" value="Histidine_kinase_KdpD"/>
</dbReference>
<dbReference type="Proteomes" id="UP001597301">
    <property type="component" value="Unassembled WGS sequence"/>
</dbReference>
<evidence type="ECO:0000313" key="2">
    <source>
        <dbReference type="Proteomes" id="UP001597301"/>
    </source>
</evidence>
<dbReference type="PANTHER" id="PTHR45569">
    <property type="entry name" value="SENSOR PROTEIN KDPD"/>
    <property type="match status" value="1"/>
</dbReference>
<dbReference type="Gene3D" id="3.40.50.620">
    <property type="entry name" value="HUPs"/>
    <property type="match status" value="1"/>
</dbReference>
<keyword evidence="1" id="KW-0808">Transferase</keyword>
<dbReference type="InterPro" id="IPR014729">
    <property type="entry name" value="Rossmann-like_a/b/a_fold"/>
</dbReference>
<keyword evidence="2" id="KW-1185">Reference proteome</keyword>
<dbReference type="EMBL" id="JBHUEO010000015">
    <property type="protein sequence ID" value="MFD1706558.1"/>
    <property type="molecule type" value="Genomic_DNA"/>
</dbReference>
<dbReference type="SUPFAM" id="SSF52402">
    <property type="entry name" value="Adenine nucleotide alpha hydrolases-like"/>
    <property type="match status" value="1"/>
</dbReference>
<accession>A0ABW4KK44</accession>
<name>A0ABW4KK44_9BACI</name>
<dbReference type="PANTHER" id="PTHR45569:SF1">
    <property type="entry name" value="SENSOR PROTEIN KDPD"/>
    <property type="match status" value="1"/>
</dbReference>
<keyword evidence="1" id="KW-0418">Kinase</keyword>
<dbReference type="GO" id="GO:0016301">
    <property type="term" value="F:kinase activity"/>
    <property type="evidence" value="ECO:0007669"/>
    <property type="project" value="UniProtKB-KW"/>
</dbReference>
<dbReference type="RefSeq" id="WP_380773181.1">
    <property type="nucleotide sequence ID" value="NZ_JBHUEO010000015.1"/>
</dbReference>
<comment type="caution">
    <text evidence="1">The sequence shown here is derived from an EMBL/GenBank/DDBJ whole genome shotgun (WGS) entry which is preliminary data.</text>
</comment>
<gene>
    <name evidence="1" type="ORF">ACFSCZ_07290</name>
</gene>